<accession>G5H7Y7</accession>
<dbReference type="SUPFAM" id="SSF53807">
    <property type="entry name" value="Helical backbone' metal receptor"/>
    <property type="match status" value="1"/>
</dbReference>
<proteinExistence type="predicted"/>
<reference evidence="3 4" key="1">
    <citation type="submission" date="2011-08" db="EMBL/GenBank/DDBJ databases">
        <title>The Genome Sequence of Alistipes indistinctus YIT 12060.</title>
        <authorList>
            <consortium name="The Broad Institute Genome Sequencing Platform"/>
            <person name="Earl A."/>
            <person name="Ward D."/>
            <person name="Feldgarden M."/>
            <person name="Gevers D."/>
            <person name="Morotomi M."/>
            <person name="Young S.K."/>
            <person name="Zeng Q."/>
            <person name="Gargeya S."/>
            <person name="Fitzgerald M."/>
            <person name="Haas B."/>
            <person name="Abouelleil A."/>
            <person name="Alvarado L."/>
            <person name="Arachchi H.M."/>
            <person name="Berlin A."/>
            <person name="Brown A."/>
            <person name="Chapman S.B."/>
            <person name="Chen Z."/>
            <person name="Dunbar C."/>
            <person name="Freedman E."/>
            <person name="Gearin G."/>
            <person name="Gellesch M."/>
            <person name="Goldberg J."/>
            <person name="Griggs A."/>
            <person name="Gujja S."/>
            <person name="Heiman D."/>
            <person name="Howarth C."/>
            <person name="Larson L."/>
            <person name="Lui A."/>
            <person name="MacDonald P.J.P."/>
            <person name="Montmayeur A."/>
            <person name="Murphy C."/>
            <person name="Neiman D."/>
            <person name="Pearson M."/>
            <person name="Priest M."/>
            <person name="Roberts A."/>
            <person name="Saif S."/>
            <person name="Shea T."/>
            <person name="Shenoy N."/>
            <person name="Sisk P."/>
            <person name="Stolte C."/>
            <person name="Sykes S."/>
            <person name="Wortman J."/>
            <person name="Nusbaum C."/>
            <person name="Birren B."/>
        </authorList>
    </citation>
    <scope>NUCLEOTIDE SEQUENCE [LARGE SCALE GENOMIC DNA]</scope>
    <source>
        <strain evidence="3 4">YIT 12060</strain>
    </source>
</reference>
<evidence type="ECO:0000313" key="4">
    <source>
        <dbReference type="Proteomes" id="UP000006008"/>
    </source>
</evidence>
<dbReference type="eggNOG" id="COG0614">
    <property type="taxonomic scope" value="Bacteria"/>
</dbReference>
<dbReference type="AlphaFoldDB" id="G5H7Y7"/>
<comment type="caution">
    <text evidence="3">The sequence shown here is derived from an EMBL/GenBank/DDBJ whole genome shotgun (WGS) entry which is preliminary data.</text>
</comment>
<evidence type="ECO:0000313" key="3">
    <source>
        <dbReference type="EMBL" id="EHB92586.1"/>
    </source>
</evidence>
<dbReference type="Gene3D" id="3.40.50.1980">
    <property type="entry name" value="Nitrogenase molybdenum iron protein domain"/>
    <property type="match status" value="2"/>
</dbReference>
<dbReference type="GO" id="GO:0071281">
    <property type="term" value="P:cellular response to iron ion"/>
    <property type="evidence" value="ECO:0007669"/>
    <property type="project" value="TreeGrafter"/>
</dbReference>
<dbReference type="CDD" id="cd01141">
    <property type="entry name" value="TroA_d"/>
    <property type="match status" value="1"/>
</dbReference>
<dbReference type="Pfam" id="PF01497">
    <property type="entry name" value="Peripla_BP_2"/>
    <property type="match status" value="1"/>
</dbReference>
<dbReference type="PANTHER" id="PTHR30535:SF34">
    <property type="entry name" value="MOLYBDATE-BINDING PROTEIN MOLA"/>
    <property type="match status" value="1"/>
</dbReference>
<dbReference type="OrthoDB" id="9812528at2"/>
<dbReference type="PANTHER" id="PTHR30535">
    <property type="entry name" value="VITAMIN B12-BINDING PROTEIN"/>
    <property type="match status" value="1"/>
</dbReference>
<feature type="domain" description="Fe/B12 periplasmic-binding" evidence="2">
    <location>
        <begin position="97"/>
        <end position="369"/>
    </location>
</feature>
<dbReference type="InterPro" id="IPR002491">
    <property type="entry name" value="ABC_transptr_periplasmic_BD"/>
</dbReference>
<dbReference type="HOGENOM" id="CLU_025776_1_0_10"/>
<dbReference type="EMBL" id="ADLD01000009">
    <property type="protein sequence ID" value="EHB92586.1"/>
    <property type="molecule type" value="Genomic_DNA"/>
</dbReference>
<evidence type="ECO:0000259" key="2">
    <source>
        <dbReference type="PROSITE" id="PS50983"/>
    </source>
</evidence>
<organism evidence="3 4">
    <name type="scientific">Alistipes indistinctus YIT 12060</name>
    <dbReference type="NCBI Taxonomy" id="742725"/>
    <lineage>
        <taxon>Bacteria</taxon>
        <taxon>Pseudomonadati</taxon>
        <taxon>Bacteroidota</taxon>
        <taxon>Bacteroidia</taxon>
        <taxon>Bacteroidales</taxon>
        <taxon>Rikenellaceae</taxon>
        <taxon>Alistipes</taxon>
    </lineage>
</organism>
<feature type="signal peptide" evidence="1">
    <location>
        <begin position="1"/>
        <end position="21"/>
    </location>
</feature>
<dbReference type="InterPro" id="IPR050902">
    <property type="entry name" value="ABC_Transporter_SBP"/>
</dbReference>
<name>G5H7Y7_9BACT</name>
<feature type="chain" id="PRO_5003477716" description="Fe/B12 periplasmic-binding domain-containing protein" evidence="1">
    <location>
        <begin position="22"/>
        <end position="382"/>
    </location>
</feature>
<keyword evidence="1" id="KW-0732">Signal</keyword>
<sequence length="382" mass="42382">MRQCFSIGLFALLVLSLPGCGGFRDTKPQLPGNLDTLCMPDYASGFEMYRYDSSTLLRIVNPWQGADSVSQWVFLSRDDEKPPKGFAGETIDVPVRRIVCMSSSYVAFLEALGADSTICAISGTGYIWSDKVRNRIAGGEIAEAGFDNSLNFEKLVALKPDVVFLYGLTGKNAVTDKLHELGLKTVYIGDYVENNPLGRAEWITVFGEFTGRRELARTLFDSISNEYNRAKALVSGVEKRPEVMLNAPWQDSWFVPGDRSYMVRLLEDAGGNYACRGVDSDQSRPISTETAFVAASQSDFWLSPGTATSLAELNAMNPRFGSIPPVRNGNVYNNNARTTPEGGSDFWESGSAYPDRTLKDLIHILHPELLPDRTLYYFRHLQ</sequence>
<gene>
    <name evidence="3" type="ORF">HMPREF9450_00790</name>
</gene>
<dbReference type="PROSITE" id="PS50983">
    <property type="entry name" value="FE_B12_PBP"/>
    <property type="match status" value="1"/>
</dbReference>
<dbReference type="PATRIC" id="fig|742725.3.peg.842"/>
<keyword evidence="4" id="KW-1185">Reference proteome</keyword>
<evidence type="ECO:0000256" key="1">
    <source>
        <dbReference type="SAM" id="SignalP"/>
    </source>
</evidence>
<protein>
    <recommendedName>
        <fullName evidence="2">Fe/B12 periplasmic-binding domain-containing protein</fullName>
    </recommendedName>
</protein>
<dbReference type="STRING" id="742725.HMPREF9450_00790"/>
<dbReference type="Proteomes" id="UP000006008">
    <property type="component" value="Unassembled WGS sequence"/>
</dbReference>